<accession>A0A2R5EZU9</accession>
<dbReference type="GO" id="GO:0008235">
    <property type="term" value="F:metalloexopeptidase activity"/>
    <property type="evidence" value="ECO:0007669"/>
    <property type="project" value="TreeGrafter"/>
</dbReference>
<dbReference type="PANTHER" id="PTHR34858">
    <property type="entry name" value="CYSO-CYSTEINE PEPTIDASE"/>
    <property type="match status" value="1"/>
</dbReference>
<evidence type="ECO:0000313" key="7">
    <source>
        <dbReference type="EMBL" id="GBG12246.1"/>
    </source>
</evidence>
<dbReference type="GO" id="GO:0008270">
    <property type="term" value="F:zinc ion binding"/>
    <property type="evidence" value="ECO:0007669"/>
    <property type="project" value="TreeGrafter"/>
</dbReference>
<dbReference type="Proteomes" id="UP000245202">
    <property type="component" value="Unassembled WGS sequence"/>
</dbReference>
<feature type="domain" description="JAB" evidence="6">
    <location>
        <begin position="32"/>
        <end position="122"/>
    </location>
</feature>
<gene>
    <name evidence="7" type="ORF">PAT3040_07115</name>
</gene>
<keyword evidence="3" id="KW-0378">Hydrolase</keyword>
<dbReference type="CDD" id="cd08070">
    <property type="entry name" value="MPN_like"/>
    <property type="match status" value="1"/>
</dbReference>
<dbReference type="Gene3D" id="3.40.140.10">
    <property type="entry name" value="Cytidine Deaminase, domain 2"/>
    <property type="match status" value="1"/>
</dbReference>
<proteinExistence type="predicted"/>
<protein>
    <recommendedName>
        <fullName evidence="6">JAB domain-containing protein</fullName>
    </recommendedName>
</protein>
<evidence type="ECO:0000256" key="5">
    <source>
        <dbReference type="ARBA" id="ARBA00023049"/>
    </source>
</evidence>
<name>A0A2R5EZU9_9BACL</name>
<organism evidence="7 8">
    <name type="scientific">Paenibacillus agaridevorans</name>
    <dbReference type="NCBI Taxonomy" id="171404"/>
    <lineage>
        <taxon>Bacteria</taxon>
        <taxon>Bacillati</taxon>
        <taxon>Bacillota</taxon>
        <taxon>Bacilli</taxon>
        <taxon>Bacillales</taxon>
        <taxon>Paenibacillaceae</taxon>
        <taxon>Paenibacillus</taxon>
    </lineage>
</organism>
<dbReference type="PANTHER" id="PTHR34858:SF1">
    <property type="entry name" value="CYSO-CYSTEINE PEPTIDASE"/>
    <property type="match status" value="1"/>
</dbReference>
<keyword evidence="5" id="KW-0482">Metalloprotease</keyword>
<sequence length="148" mass="16754">MSLSLSYPNNEARTSITKAAYTLLLDYCGSILPNEACGVLAREKERHSIDIILPIRNIHPHPSESFYFDPEEWTAACFSMEKNRQQLVGFFHSHPNTAAIPSNRDGEGFHFHSGFQYWIISLTDPSAPVVQPYRHQDGVFMPAQLVFA</sequence>
<keyword evidence="8" id="KW-1185">Reference proteome</keyword>
<evidence type="ECO:0000259" key="6">
    <source>
        <dbReference type="Pfam" id="PF14464"/>
    </source>
</evidence>
<dbReference type="SUPFAM" id="SSF102712">
    <property type="entry name" value="JAB1/MPN domain"/>
    <property type="match status" value="1"/>
</dbReference>
<keyword evidence="4" id="KW-0862">Zinc</keyword>
<dbReference type="InterPro" id="IPR051929">
    <property type="entry name" value="VirAsm_ModProt"/>
</dbReference>
<evidence type="ECO:0000256" key="1">
    <source>
        <dbReference type="ARBA" id="ARBA00022670"/>
    </source>
</evidence>
<dbReference type="InterPro" id="IPR028090">
    <property type="entry name" value="JAB_dom_prok"/>
</dbReference>
<evidence type="ECO:0000256" key="3">
    <source>
        <dbReference type="ARBA" id="ARBA00022801"/>
    </source>
</evidence>
<evidence type="ECO:0000256" key="2">
    <source>
        <dbReference type="ARBA" id="ARBA00022723"/>
    </source>
</evidence>
<dbReference type="GO" id="GO:0006508">
    <property type="term" value="P:proteolysis"/>
    <property type="evidence" value="ECO:0007669"/>
    <property type="project" value="UniProtKB-KW"/>
</dbReference>
<evidence type="ECO:0000313" key="8">
    <source>
        <dbReference type="Proteomes" id="UP000245202"/>
    </source>
</evidence>
<keyword evidence="1" id="KW-0645">Protease</keyword>
<keyword evidence="2" id="KW-0479">Metal-binding</keyword>
<dbReference type="Pfam" id="PF14464">
    <property type="entry name" value="Prok-JAB"/>
    <property type="match status" value="1"/>
</dbReference>
<evidence type="ECO:0000256" key="4">
    <source>
        <dbReference type="ARBA" id="ARBA00022833"/>
    </source>
</evidence>
<dbReference type="EMBL" id="BDQX01000458">
    <property type="protein sequence ID" value="GBG12246.1"/>
    <property type="molecule type" value="Genomic_DNA"/>
</dbReference>
<dbReference type="AlphaFoldDB" id="A0A2R5EZU9"/>
<reference evidence="7 8" key="1">
    <citation type="submission" date="2017-08" db="EMBL/GenBank/DDBJ databases">
        <title>Substantial Increase in Enzyme Production by Combined Drug-Resistance Mutations in Paenibacillus agaridevorans.</title>
        <authorList>
            <person name="Tanaka Y."/>
            <person name="Funane K."/>
            <person name="Hosaka T."/>
            <person name="Shiwa Y."/>
            <person name="Fujita N."/>
            <person name="Miyazaki T."/>
            <person name="Yoshikawa H."/>
            <person name="Murakami K."/>
            <person name="Kasahara K."/>
            <person name="Inaoka T."/>
            <person name="Hiraga Y."/>
            <person name="Ochi K."/>
        </authorList>
    </citation>
    <scope>NUCLEOTIDE SEQUENCE [LARGE SCALE GENOMIC DNA]</scope>
    <source>
        <strain evidence="7 8">T-3040</strain>
    </source>
</reference>
<dbReference type="RefSeq" id="WP_108996294.1">
    <property type="nucleotide sequence ID" value="NZ_BDQX01000458.1"/>
</dbReference>
<comment type="caution">
    <text evidence="7">The sequence shown here is derived from an EMBL/GenBank/DDBJ whole genome shotgun (WGS) entry which is preliminary data.</text>
</comment>